<comment type="similarity">
    <text evidence="2 6">Belongs to the TGF-beta family.</text>
</comment>
<evidence type="ECO:0000256" key="1">
    <source>
        <dbReference type="ARBA" id="ARBA00004613"/>
    </source>
</evidence>
<organism evidence="8 10">
    <name type="scientific">Parascaris univalens</name>
    <name type="common">Nematode worm</name>
    <dbReference type="NCBI Taxonomy" id="6257"/>
    <lineage>
        <taxon>Eukaryota</taxon>
        <taxon>Metazoa</taxon>
        <taxon>Ecdysozoa</taxon>
        <taxon>Nematoda</taxon>
        <taxon>Chromadorea</taxon>
        <taxon>Rhabditida</taxon>
        <taxon>Spirurina</taxon>
        <taxon>Ascaridomorpha</taxon>
        <taxon>Ascaridoidea</taxon>
        <taxon>Ascarididae</taxon>
        <taxon>Parascaris</taxon>
    </lineage>
</organism>
<dbReference type="PANTHER" id="PTHR11848:SF309">
    <property type="entry name" value="INHIBIN BETA CHAIN"/>
    <property type="match status" value="1"/>
</dbReference>
<evidence type="ECO:0000313" key="9">
    <source>
        <dbReference type="WBParaSite" id="PgR011_g167_t02"/>
    </source>
</evidence>
<dbReference type="SUPFAM" id="SSF57501">
    <property type="entry name" value="Cystine-knot cytokines"/>
    <property type="match status" value="1"/>
</dbReference>
<keyword evidence="8" id="KW-1185">Reference proteome</keyword>
<dbReference type="InterPro" id="IPR001839">
    <property type="entry name" value="TGF-b_C"/>
</dbReference>
<dbReference type="PANTHER" id="PTHR11848">
    <property type="entry name" value="TGF-BETA FAMILY"/>
    <property type="match status" value="1"/>
</dbReference>
<dbReference type="SMART" id="SM00204">
    <property type="entry name" value="TGFB"/>
    <property type="match status" value="1"/>
</dbReference>
<dbReference type="GO" id="GO:0005615">
    <property type="term" value="C:extracellular space"/>
    <property type="evidence" value="ECO:0007669"/>
    <property type="project" value="TreeGrafter"/>
</dbReference>
<keyword evidence="5" id="KW-1015">Disulfide bond</keyword>
<dbReference type="InterPro" id="IPR015615">
    <property type="entry name" value="TGF-beta-rel"/>
</dbReference>
<keyword evidence="3" id="KW-0964">Secreted</keyword>
<evidence type="ECO:0000259" key="7">
    <source>
        <dbReference type="PROSITE" id="PS51362"/>
    </source>
</evidence>
<evidence type="ECO:0000256" key="2">
    <source>
        <dbReference type="ARBA" id="ARBA00006656"/>
    </source>
</evidence>
<dbReference type="Pfam" id="PF00019">
    <property type="entry name" value="TGF_beta"/>
    <property type="match status" value="1"/>
</dbReference>
<dbReference type="WBParaSite" id="PgR011_g167_t02">
    <property type="protein sequence ID" value="PgR011_g167_t02"/>
    <property type="gene ID" value="PgR011_g167"/>
</dbReference>
<dbReference type="PROSITE" id="PS51362">
    <property type="entry name" value="TGF_BETA_2"/>
    <property type="match status" value="1"/>
</dbReference>
<dbReference type="Gene3D" id="2.10.90.10">
    <property type="entry name" value="Cystine-knot cytokines"/>
    <property type="match status" value="1"/>
</dbReference>
<dbReference type="Proteomes" id="UP000887569">
    <property type="component" value="Unplaced"/>
</dbReference>
<proteinExistence type="inferred from homology"/>
<dbReference type="InterPro" id="IPR029034">
    <property type="entry name" value="Cystine-knot_cytokine"/>
</dbReference>
<protein>
    <submittedName>
        <fullName evidence="9 10">TGF-beta family profile domain-containing protein</fullName>
    </submittedName>
</protein>
<accession>A0A915ARN5</accession>
<evidence type="ECO:0000256" key="5">
    <source>
        <dbReference type="ARBA" id="ARBA00023157"/>
    </source>
</evidence>
<evidence type="ECO:0000313" key="10">
    <source>
        <dbReference type="WBParaSite" id="PgR011_g167_t03"/>
    </source>
</evidence>
<evidence type="ECO:0000313" key="8">
    <source>
        <dbReference type="Proteomes" id="UP000887569"/>
    </source>
</evidence>
<dbReference type="WBParaSite" id="PgR011_g167_t03">
    <property type="protein sequence ID" value="PgR011_g167_t03"/>
    <property type="gene ID" value="PgR011_g167"/>
</dbReference>
<dbReference type="GO" id="GO:0005125">
    <property type="term" value="F:cytokine activity"/>
    <property type="evidence" value="ECO:0007669"/>
    <property type="project" value="TreeGrafter"/>
</dbReference>
<feature type="domain" description="TGF-beta family profile" evidence="7">
    <location>
        <begin position="243"/>
        <end position="357"/>
    </location>
</feature>
<sequence length="358" mass="40799">CTRRSASAFYKRTRSHHMPLCCHHSELMLFIAYLCATSRTSPTCVNSSQTAPNPHRRTTETIMNVLEQQEIARMRRRILKLLELDEPPIIPPGEEAVAQYVAEIGAIDDDISDEEDPSKGQIQIYIAGKEDWQCSSAYWRCYRFEMKNSIDSPNMKIIDASLHLGRQPTAPIAKVEIFDYAEWRSIDGGTANAVLNLQKVINEKSHDSFDCTLPLIRISYSNERSKRTSPVVALKLQIEKSVRKRRSVDEDCTHGGCCLRSFYFNFSDNSWNKWIIKPEGYNMNYCSGHCQIGHQFDSARDVMATLARLGSDEGLSENPPCCTPTAYRSLKITYTTGFGVYRERLLRDIIVKECGCRQ</sequence>
<name>A0A915ARN5_PARUN</name>
<dbReference type="InterPro" id="IPR017948">
    <property type="entry name" value="TGFb_CS"/>
</dbReference>
<dbReference type="AlphaFoldDB" id="A0A915ARN5"/>
<dbReference type="GO" id="GO:0008083">
    <property type="term" value="F:growth factor activity"/>
    <property type="evidence" value="ECO:0007669"/>
    <property type="project" value="UniProtKB-KW"/>
</dbReference>
<keyword evidence="4 6" id="KW-0339">Growth factor</keyword>
<comment type="subcellular location">
    <subcellularLocation>
        <location evidence="1">Secreted</location>
    </subcellularLocation>
</comment>
<evidence type="ECO:0000256" key="4">
    <source>
        <dbReference type="ARBA" id="ARBA00023030"/>
    </source>
</evidence>
<dbReference type="PROSITE" id="PS00250">
    <property type="entry name" value="TGF_BETA_1"/>
    <property type="match status" value="1"/>
</dbReference>
<reference evidence="9 10" key="1">
    <citation type="submission" date="2022-11" db="UniProtKB">
        <authorList>
            <consortium name="WormBaseParasite"/>
        </authorList>
    </citation>
    <scope>IDENTIFICATION</scope>
</reference>
<evidence type="ECO:0000256" key="6">
    <source>
        <dbReference type="RuleBase" id="RU000354"/>
    </source>
</evidence>
<evidence type="ECO:0000256" key="3">
    <source>
        <dbReference type="ARBA" id="ARBA00022525"/>
    </source>
</evidence>